<evidence type="ECO:0000256" key="6">
    <source>
        <dbReference type="SAM" id="Phobius"/>
    </source>
</evidence>
<dbReference type="InterPro" id="IPR017039">
    <property type="entry name" value="Virul_fac_BrkB"/>
</dbReference>
<keyword evidence="5 6" id="KW-0472">Membrane</keyword>
<evidence type="ECO:0000256" key="4">
    <source>
        <dbReference type="ARBA" id="ARBA00022989"/>
    </source>
</evidence>
<evidence type="ECO:0000256" key="2">
    <source>
        <dbReference type="ARBA" id="ARBA00022475"/>
    </source>
</evidence>
<accession>A0ABW2EEY5</accession>
<evidence type="ECO:0000256" key="3">
    <source>
        <dbReference type="ARBA" id="ARBA00022692"/>
    </source>
</evidence>
<feature type="transmembrane region" description="Helical" evidence="6">
    <location>
        <begin position="54"/>
        <end position="74"/>
    </location>
</feature>
<sequence length="268" mass="29174">MSDGRNATGRRRHTQRWRVAHRWRAASRRLEESGAGRLWDRLSAVDFFGHSFQLASLAFLCFFPFLIIITAAAGRDAAEVVAGWLGLDQQAARAVASLFAPATSSYSLTVTSVVLLLLGAMAVAGTLQSWYRILFDVREGGWRKTAARLVWLAGLLAYAAAQAAFGRVLDGWLLLGLTGFLWAVVFWWASMYVLLAGAVAWRALFPPALVTSVCWTGLGLFSARYFSAAIVENEQTYGPVGVVMVILSWLVAVGVVIHLGAVVGRAMH</sequence>
<protein>
    <submittedName>
        <fullName evidence="7">YhjD/YihY/BrkB family envelope integrity protein</fullName>
    </submittedName>
</protein>
<keyword evidence="8" id="KW-1185">Reference proteome</keyword>
<proteinExistence type="predicted"/>
<dbReference type="RefSeq" id="WP_189874404.1">
    <property type="nucleotide sequence ID" value="NZ_BMWA01000014.1"/>
</dbReference>
<evidence type="ECO:0000313" key="8">
    <source>
        <dbReference type="Proteomes" id="UP001596409"/>
    </source>
</evidence>
<dbReference type="EMBL" id="JBHSYM010000111">
    <property type="protein sequence ID" value="MFC7017897.1"/>
    <property type="molecule type" value="Genomic_DNA"/>
</dbReference>
<reference evidence="8" key="1">
    <citation type="journal article" date="2019" name="Int. J. Syst. Evol. Microbiol.">
        <title>The Global Catalogue of Microorganisms (GCM) 10K type strain sequencing project: providing services to taxonomists for standard genome sequencing and annotation.</title>
        <authorList>
            <consortium name="The Broad Institute Genomics Platform"/>
            <consortium name="The Broad Institute Genome Sequencing Center for Infectious Disease"/>
            <person name="Wu L."/>
            <person name="Ma J."/>
        </authorList>
    </citation>
    <scope>NUCLEOTIDE SEQUENCE [LARGE SCALE GENOMIC DNA]</scope>
    <source>
        <strain evidence="8">JCM 4855</strain>
    </source>
</reference>
<dbReference type="Pfam" id="PF03631">
    <property type="entry name" value="Virul_fac_BrkB"/>
    <property type="match status" value="1"/>
</dbReference>
<evidence type="ECO:0000313" key="7">
    <source>
        <dbReference type="EMBL" id="MFC7017897.1"/>
    </source>
</evidence>
<evidence type="ECO:0000256" key="1">
    <source>
        <dbReference type="ARBA" id="ARBA00004651"/>
    </source>
</evidence>
<feature type="transmembrane region" description="Helical" evidence="6">
    <location>
        <begin position="146"/>
        <end position="165"/>
    </location>
</feature>
<keyword evidence="3 6" id="KW-0812">Transmembrane</keyword>
<comment type="caution">
    <text evidence="7">The sequence shown here is derived from an EMBL/GenBank/DDBJ whole genome shotgun (WGS) entry which is preliminary data.</text>
</comment>
<dbReference type="Proteomes" id="UP001596409">
    <property type="component" value="Unassembled WGS sequence"/>
</dbReference>
<feature type="transmembrane region" description="Helical" evidence="6">
    <location>
        <begin position="171"/>
        <end position="195"/>
    </location>
</feature>
<keyword evidence="4 6" id="KW-1133">Transmembrane helix</keyword>
<feature type="transmembrane region" description="Helical" evidence="6">
    <location>
        <begin position="106"/>
        <end position="125"/>
    </location>
</feature>
<feature type="transmembrane region" description="Helical" evidence="6">
    <location>
        <begin position="207"/>
        <end position="226"/>
    </location>
</feature>
<name>A0ABW2EEY5_9ACTN</name>
<feature type="transmembrane region" description="Helical" evidence="6">
    <location>
        <begin position="238"/>
        <end position="263"/>
    </location>
</feature>
<comment type="subcellular location">
    <subcellularLocation>
        <location evidence="1">Cell membrane</location>
        <topology evidence="1">Multi-pass membrane protein</topology>
    </subcellularLocation>
</comment>
<organism evidence="7 8">
    <name type="scientific">Streptomyces viridiviolaceus</name>
    <dbReference type="NCBI Taxonomy" id="68282"/>
    <lineage>
        <taxon>Bacteria</taxon>
        <taxon>Bacillati</taxon>
        <taxon>Actinomycetota</taxon>
        <taxon>Actinomycetes</taxon>
        <taxon>Kitasatosporales</taxon>
        <taxon>Streptomycetaceae</taxon>
        <taxon>Streptomyces</taxon>
    </lineage>
</organism>
<gene>
    <name evidence="7" type="ORF">ACFQMH_40680</name>
</gene>
<evidence type="ECO:0000256" key="5">
    <source>
        <dbReference type="ARBA" id="ARBA00023136"/>
    </source>
</evidence>
<keyword evidence="2" id="KW-1003">Cell membrane</keyword>